<dbReference type="InterPro" id="IPR002121">
    <property type="entry name" value="HRDC_dom"/>
</dbReference>
<sequence>MSDLADSLLDSLIDLTTAVNDMPSEVYFELAQLEQPFAQKNQQLRNRTFTIAAKFLSYLDKNIIIEDMDDLENACEASMTRILNELDLADFSNKNKMKVIPVAKTEFKDINGISFLYSNTVSKPPKFSPKINPPEKLNAIKSIPNFATFKSNSIDFNKYKTIDNERDLLSLSQQLLKTNILFLSLEIHRIRTYRPYPCLLTLYSPTYGLFIIDLMKLRFNLDPLKEILQNPDYVKVFFDPNIYDLLVESCGIFISPSIDLSLSYPGKTIDQCIKELNEEQESLQNIVVDWRIRPLTKFMESTAIEGVLHLPHLAAMAENIVLPEQIIPSFIPYSFTPEMAEKMYNDIIAKYGDLEQFSSTILKELISWRDSVAAIEDESPNFFVTDNQIWKIAKNLPTTQDELISCFGTVIPPLVSTYRGDILQMIVAAKEKSEGKTPLYLVK</sequence>
<dbReference type="Gene3D" id="3.30.420.10">
    <property type="entry name" value="Ribonuclease H-like superfamily/Ribonuclease H"/>
    <property type="match status" value="1"/>
</dbReference>
<dbReference type="GO" id="GO:0071040">
    <property type="term" value="P:nuclear polyadenylation-dependent antisense transcript catabolic process"/>
    <property type="evidence" value="ECO:0000318"/>
    <property type="project" value="GO_Central"/>
</dbReference>
<evidence type="ECO:0000313" key="5">
    <source>
        <dbReference type="Proteomes" id="UP000001542"/>
    </source>
</evidence>
<comment type="subcellular location">
    <subcellularLocation>
        <location evidence="1">Nucleus</location>
    </subcellularLocation>
</comment>
<dbReference type="InterPro" id="IPR044876">
    <property type="entry name" value="HRDC_dom_sf"/>
</dbReference>
<dbReference type="GO" id="GO:0071038">
    <property type="term" value="P:TRAMP-dependent tRNA surveillance pathway"/>
    <property type="evidence" value="ECO:0000318"/>
    <property type="project" value="GO_Central"/>
</dbReference>
<proteinExistence type="predicted"/>
<evidence type="ECO:0000256" key="1">
    <source>
        <dbReference type="ARBA" id="ARBA00004123"/>
    </source>
</evidence>
<dbReference type="GO" id="GO:0071037">
    <property type="term" value="P:nuclear polyadenylation-dependent snRNA catabolic process"/>
    <property type="evidence" value="ECO:0000318"/>
    <property type="project" value="GO_Central"/>
</dbReference>
<name>A2EMW6_TRIV3</name>
<evidence type="ECO:0000256" key="2">
    <source>
        <dbReference type="ARBA" id="ARBA00023242"/>
    </source>
</evidence>
<dbReference type="SUPFAM" id="SSF53098">
    <property type="entry name" value="Ribonuclease H-like"/>
    <property type="match status" value="1"/>
</dbReference>
<reference evidence="4" key="2">
    <citation type="journal article" date="2007" name="Science">
        <title>Draft genome sequence of the sexually transmitted pathogen Trichomonas vaginalis.</title>
        <authorList>
            <person name="Carlton J.M."/>
            <person name="Hirt R.P."/>
            <person name="Silva J.C."/>
            <person name="Delcher A.L."/>
            <person name="Schatz M."/>
            <person name="Zhao Q."/>
            <person name="Wortman J.R."/>
            <person name="Bidwell S.L."/>
            <person name="Alsmark U.C.M."/>
            <person name="Besteiro S."/>
            <person name="Sicheritz-Ponten T."/>
            <person name="Noel C.J."/>
            <person name="Dacks J.B."/>
            <person name="Foster P.G."/>
            <person name="Simillion C."/>
            <person name="Van de Peer Y."/>
            <person name="Miranda-Saavedra D."/>
            <person name="Barton G.J."/>
            <person name="Westrop G.D."/>
            <person name="Mueller S."/>
            <person name="Dessi D."/>
            <person name="Fiori P.L."/>
            <person name="Ren Q."/>
            <person name="Paulsen I."/>
            <person name="Zhang H."/>
            <person name="Bastida-Corcuera F.D."/>
            <person name="Simoes-Barbosa A."/>
            <person name="Brown M.T."/>
            <person name="Hayes R.D."/>
            <person name="Mukherjee M."/>
            <person name="Okumura C.Y."/>
            <person name="Schneider R."/>
            <person name="Smith A.J."/>
            <person name="Vanacova S."/>
            <person name="Villalvazo M."/>
            <person name="Haas B.J."/>
            <person name="Pertea M."/>
            <person name="Feldblyum T.V."/>
            <person name="Utterback T.R."/>
            <person name="Shu C.L."/>
            <person name="Osoegawa K."/>
            <person name="de Jong P.J."/>
            <person name="Hrdy I."/>
            <person name="Horvathova L."/>
            <person name="Zubacova Z."/>
            <person name="Dolezal P."/>
            <person name="Malik S.B."/>
            <person name="Logsdon J.M. Jr."/>
            <person name="Henze K."/>
            <person name="Gupta A."/>
            <person name="Wang C.C."/>
            <person name="Dunne R.L."/>
            <person name="Upcroft J.A."/>
            <person name="Upcroft P."/>
            <person name="White O."/>
            <person name="Salzberg S.L."/>
            <person name="Tang P."/>
            <person name="Chiu C.-H."/>
            <person name="Lee Y.-S."/>
            <person name="Embley T.M."/>
            <person name="Coombs G.H."/>
            <person name="Mottram J.C."/>
            <person name="Tachezy J."/>
            <person name="Fraser-Liggett C.M."/>
            <person name="Johnson P.J."/>
        </authorList>
    </citation>
    <scope>NUCLEOTIDE SEQUENCE [LARGE SCALE GENOMIC DNA]</scope>
    <source>
        <strain evidence="4">G3</strain>
    </source>
</reference>
<dbReference type="PROSITE" id="PS50967">
    <property type="entry name" value="HRDC"/>
    <property type="match status" value="1"/>
</dbReference>
<keyword evidence="5" id="KW-1185">Reference proteome</keyword>
<dbReference type="EMBL" id="DS113434">
    <property type="protein sequence ID" value="EAY06039.1"/>
    <property type="molecule type" value="Genomic_DNA"/>
</dbReference>
<dbReference type="InterPro" id="IPR012337">
    <property type="entry name" value="RNaseH-like_sf"/>
</dbReference>
<keyword evidence="2" id="KW-0539">Nucleus</keyword>
<dbReference type="GO" id="GO:0071036">
    <property type="term" value="P:nuclear polyadenylation-dependent snoRNA catabolic process"/>
    <property type="evidence" value="ECO:0000318"/>
    <property type="project" value="GO_Central"/>
</dbReference>
<organism evidence="4 5">
    <name type="scientific">Trichomonas vaginalis (strain ATCC PRA-98 / G3)</name>
    <dbReference type="NCBI Taxonomy" id="412133"/>
    <lineage>
        <taxon>Eukaryota</taxon>
        <taxon>Metamonada</taxon>
        <taxon>Parabasalia</taxon>
        <taxon>Trichomonadida</taxon>
        <taxon>Trichomonadidae</taxon>
        <taxon>Trichomonas</taxon>
    </lineage>
</organism>
<dbReference type="GO" id="GO:0003727">
    <property type="term" value="F:single-stranded RNA binding"/>
    <property type="evidence" value="ECO:0000318"/>
    <property type="project" value="GO_Central"/>
</dbReference>
<dbReference type="GO" id="GO:0000166">
    <property type="term" value="F:nucleotide binding"/>
    <property type="evidence" value="ECO:0007669"/>
    <property type="project" value="InterPro"/>
</dbReference>
<dbReference type="Proteomes" id="UP000001542">
    <property type="component" value="Unassembled WGS sequence"/>
</dbReference>
<dbReference type="GO" id="GO:0000175">
    <property type="term" value="F:3'-5'-RNA exonuclease activity"/>
    <property type="evidence" value="ECO:0000318"/>
    <property type="project" value="GO_Central"/>
</dbReference>
<dbReference type="InterPro" id="IPR002562">
    <property type="entry name" value="3'-5'_exonuclease_dom"/>
</dbReference>
<dbReference type="InParanoid" id="A2EMW6"/>
<dbReference type="InterPro" id="IPR010997">
    <property type="entry name" value="HRDC-like_sf"/>
</dbReference>
<reference evidence="4" key="1">
    <citation type="submission" date="2006-10" db="EMBL/GenBank/DDBJ databases">
        <authorList>
            <person name="Amadeo P."/>
            <person name="Zhao Q."/>
            <person name="Wortman J."/>
            <person name="Fraser-Liggett C."/>
            <person name="Carlton J."/>
        </authorList>
    </citation>
    <scope>NUCLEOTIDE SEQUENCE</scope>
    <source>
        <strain evidence="4">G3</strain>
    </source>
</reference>
<dbReference type="InterPro" id="IPR036397">
    <property type="entry name" value="RNaseH_sf"/>
</dbReference>
<dbReference type="GO" id="GO:0071051">
    <property type="term" value="P:poly(A)-dependent snoRNA 3'-end processing"/>
    <property type="evidence" value="ECO:0000318"/>
    <property type="project" value="GO_Central"/>
</dbReference>
<evidence type="ECO:0000313" key="4">
    <source>
        <dbReference type="EMBL" id="EAY06039.1"/>
    </source>
</evidence>
<dbReference type="VEuPathDB" id="TrichDB:TVAG_053630"/>
<dbReference type="Gene3D" id="1.10.150.80">
    <property type="entry name" value="HRDC domain"/>
    <property type="match status" value="1"/>
</dbReference>
<dbReference type="VEuPathDB" id="TrichDB:TVAGG3_0755580"/>
<dbReference type="SMART" id="SM00341">
    <property type="entry name" value="HRDC"/>
    <property type="match status" value="1"/>
</dbReference>
<dbReference type="eggNOG" id="KOG2206">
    <property type="taxonomic scope" value="Eukaryota"/>
</dbReference>
<dbReference type="OrthoDB" id="2250022at2759"/>
<dbReference type="GO" id="GO:0071044">
    <property type="term" value="P:histone mRNA catabolic process"/>
    <property type="evidence" value="ECO:0000318"/>
    <property type="project" value="GO_Central"/>
</dbReference>
<dbReference type="SMR" id="A2EMW6"/>
<dbReference type="GO" id="GO:0071035">
    <property type="term" value="P:nuclear polyadenylation-dependent rRNA catabolic process"/>
    <property type="evidence" value="ECO:0000318"/>
    <property type="project" value="GO_Central"/>
</dbReference>
<gene>
    <name evidence="4" type="ORF">TVAG_053630</name>
</gene>
<dbReference type="Pfam" id="PF01612">
    <property type="entry name" value="DNA_pol_A_exo1"/>
    <property type="match status" value="1"/>
</dbReference>
<dbReference type="Pfam" id="PF00570">
    <property type="entry name" value="HRDC"/>
    <property type="match status" value="1"/>
</dbReference>
<dbReference type="GO" id="GO:0071039">
    <property type="term" value="P:nuclear polyadenylation-dependent CUT catabolic process"/>
    <property type="evidence" value="ECO:0000318"/>
    <property type="project" value="GO_Central"/>
</dbReference>
<dbReference type="AlphaFoldDB" id="A2EMW6"/>
<dbReference type="PANTHER" id="PTHR12124">
    <property type="entry name" value="POLYMYOSITIS/SCLERODERMA AUTOANTIGEN-RELATED"/>
    <property type="match status" value="1"/>
</dbReference>
<protein>
    <submittedName>
        <fullName evidence="4">HRDC domain containing protein</fullName>
    </submittedName>
</protein>
<dbReference type="GO" id="GO:0000176">
    <property type="term" value="C:nuclear exosome (RNase complex)"/>
    <property type="evidence" value="ECO:0000318"/>
    <property type="project" value="GO_Central"/>
</dbReference>
<dbReference type="KEGG" id="tva:4763913"/>
<dbReference type="InterPro" id="IPR045092">
    <property type="entry name" value="Rrp6-like"/>
</dbReference>
<dbReference type="STRING" id="5722.A2EMW6"/>
<dbReference type="GO" id="GO:0005730">
    <property type="term" value="C:nucleolus"/>
    <property type="evidence" value="ECO:0000318"/>
    <property type="project" value="GO_Central"/>
</dbReference>
<dbReference type="SUPFAM" id="SSF47819">
    <property type="entry name" value="HRDC-like"/>
    <property type="match status" value="1"/>
</dbReference>
<feature type="domain" description="HRDC" evidence="3">
    <location>
        <begin position="355"/>
        <end position="436"/>
    </location>
</feature>
<evidence type="ECO:0000259" key="3">
    <source>
        <dbReference type="PROSITE" id="PS50967"/>
    </source>
</evidence>
<accession>A2EMW6</accession>
<dbReference type="GO" id="GO:0000467">
    <property type="term" value="P:exonucleolytic trimming to generate mature 3'-end of 5.8S rRNA from tricistronic rRNA transcript (SSU-rRNA, 5.8S rRNA, LSU-rRNA)"/>
    <property type="evidence" value="ECO:0000318"/>
    <property type="project" value="GO_Central"/>
</dbReference>
<dbReference type="PANTHER" id="PTHR12124:SF47">
    <property type="entry name" value="EXOSOME COMPONENT 10"/>
    <property type="match status" value="1"/>
</dbReference>
<dbReference type="RefSeq" id="XP_001318262.1">
    <property type="nucleotide sequence ID" value="XM_001318227.1"/>
</dbReference>